<keyword evidence="9" id="KW-1185">Reference proteome</keyword>
<dbReference type="SUPFAM" id="SSF103473">
    <property type="entry name" value="MFS general substrate transporter"/>
    <property type="match status" value="1"/>
</dbReference>
<dbReference type="EMBL" id="JBEXAC010000001">
    <property type="protein sequence ID" value="MET6996291.1"/>
    <property type="molecule type" value="Genomic_DNA"/>
</dbReference>
<feature type="transmembrane region" description="Helical" evidence="6">
    <location>
        <begin position="117"/>
        <end position="141"/>
    </location>
</feature>
<evidence type="ECO:0000256" key="2">
    <source>
        <dbReference type="ARBA" id="ARBA00022448"/>
    </source>
</evidence>
<feature type="transmembrane region" description="Helical" evidence="6">
    <location>
        <begin position="340"/>
        <end position="359"/>
    </location>
</feature>
<dbReference type="InterPro" id="IPR020846">
    <property type="entry name" value="MFS_dom"/>
</dbReference>
<comment type="caution">
    <text evidence="8">The sequence shown here is derived from an EMBL/GenBank/DDBJ whole genome shotgun (WGS) entry which is preliminary data.</text>
</comment>
<sequence>MLKEAEVNTPERKAKVEKPRVSAVSIWNMSMGFLGIQFGFALQTGNASRILQTFGADVEQLPLFWLAAPITGMLIQPLIGYYSDRTWTRMGRRRPFFLFGAFLAALSLILMPNSSLFAALLPPVLIGAGMLMLMDASFNIAMEPFRALIADNLPESQLSKGFSVQTFLISAGAILGSLFPYLLANYFGVAKTAAQGAIPDNVLFSFYAGAFLMLVTLIWTVVTTREYTPQEHAAFHPEEKEEQERKGILSIFTDFGKMPRTMAQLGIVQFFSWFGLFAMWIFMTPAVVEHVYKLAPGDTVSEKYADAGNWVGILFSIYNAVAAVYALCLPAIARWTSKKTAHAISLIAGGAGLLSIYLIDDPHTLIYSMIGIGMAWGSILAMPYAILSAAIPARKMGVYMGIFNFFITLPQMVIGFFGGLLIKNVFHNEAIYALVMAGIFMLLGALSVMFIREKRKVIISLDEQ</sequence>
<accession>A0ABV2SZU5</accession>
<evidence type="ECO:0000256" key="1">
    <source>
        <dbReference type="ARBA" id="ARBA00004141"/>
    </source>
</evidence>
<feature type="domain" description="Major facilitator superfamily (MFS) profile" evidence="7">
    <location>
        <begin position="261"/>
        <end position="464"/>
    </location>
</feature>
<feature type="transmembrane region" description="Helical" evidence="6">
    <location>
        <begin position="202"/>
        <end position="222"/>
    </location>
</feature>
<evidence type="ECO:0000256" key="4">
    <source>
        <dbReference type="ARBA" id="ARBA00022989"/>
    </source>
</evidence>
<protein>
    <submittedName>
        <fullName evidence="8">MFS transporter</fullName>
    </submittedName>
</protein>
<dbReference type="Gene3D" id="1.20.1250.20">
    <property type="entry name" value="MFS general substrate transporter like domains"/>
    <property type="match status" value="1"/>
</dbReference>
<dbReference type="Proteomes" id="UP001549749">
    <property type="component" value="Unassembled WGS sequence"/>
</dbReference>
<evidence type="ECO:0000259" key="7">
    <source>
        <dbReference type="PROSITE" id="PS50850"/>
    </source>
</evidence>
<feature type="transmembrane region" description="Helical" evidence="6">
    <location>
        <begin position="95"/>
        <end position="111"/>
    </location>
</feature>
<keyword evidence="5 6" id="KW-0472">Membrane</keyword>
<feature type="transmembrane region" description="Helical" evidence="6">
    <location>
        <begin position="21"/>
        <end position="42"/>
    </location>
</feature>
<keyword evidence="4 6" id="KW-1133">Transmembrane helix</keyword>
<dbReference type="RefSeq" id="WP_354658937.1">
    <property type="nucleotide sequence ID" value="NZ_JBEXAC010000001.1"/>
</dbReference>
<organism evidence="8 9">
    <name type="scientific">Chitinophaga defluvii</name>
    <dbReference type="NCBI Taxonomy" id="3163343"/>
    <lineage>
        <taxon>Bacteria</taxon>
        <taxon>Pseudomonadati</taxon>
        <taxon>Bacteroidota</taxon>
        <taxon>Chitinophagia</taxon>
        <taxon>Chitinophagales</taxon>
        <taxon>Chitinophagaceae</taxon>
        <taxon>Chitinophaga</taxon>
    </lineage>
</organism>
<evidence type="ECO:0000313" key="9">
    <source>
        <dbReference type="Proteomes" id="UP001549749"/>
    </source>
</evidence>
<dbReference type="PROSITE" id="PS50850">
    <property type="entry name" value="MFS"/>
    <property type="match status" value="1"/>
</dbReference>
<evidence type="ECO:0000313" key="8">
    <source>
        <dbReference type="EMBL" id="MET6996291.1"/>
    </source>
</evidence>
<keyword evidence="2" id="KW-0813">Transport</keyword>
<feature type="transmembrane region" description="Helical" evidence="6">
    <location>
        <begin position="308"/>
        <end position="328"/>
    </location>
</feature>
<feature type="transmembrane region" description="Helical" evidence="6">
    <location>
        <begin position="398"/>
        <end position="418"/>
    </location>
</feature>
<evidence type="ECO:0000256" key="3">
    <source>
        <dbReference type="ARBA" id="ARBA00022692"/>
    </source>
</evidence>
<evidence type="ECO:0000256" key="6">
    <source>
        <dbReference type="SAM" id="Phobius"/>
    </source>
</evidence>
<feature type="transmembrane region" description="Helical" evidence="6">
    <location>
        <begin position="365"/>
        <end position="386"/>
    </location>
</feature>
<name>A0ABV2SZU5_9BACT</name>
<dbReference type="InterPro" id="IPR036259">
    <property type="entry name" value="MFS_trans_sf"/>
</dbReference>
<comment type="subcellular location">
    <subcellularLocation>
        <location evidence="1">Membrane</location>
        <topology evidence="1">Multi-pass membrane protein</topology>
    </subcellularLocation>
</comment>
<reference evidence="8 9" key="1">
    <citation type="submission" date="2024-06" db="EMBL/GenBank/DDBJ databases">
        <title>Chitinophaga defluvii sp. nov., isolated from municipal sewage.</title>
        <authorList>
            <person name="Zhang L."/>
        </authorList>
    </citation>
    <scope>NUCLEOTIDE SEQUENCE [LARGE SCALE GENOMIC DNA]</scope>
    <source>
        <strain evidence="8 9">H8</strain>
    </source>
</reference>
<keyword evidence="3 6" id="KW-0812">Transmembrane</keyword>
<dbReference type="PANTHER" id="PTHR19432">
    <property type="entry name" value="SUGAR TRANSPORTER"/>
    <property type="match status" value="1"/>
</dbReference>
<dbReference type="Pfam" id="PF07690">
    <property type="entry name" value="MFS_1"/>
    <property type="match status" value="1"/>
</dbReference>
<feature type="transmembrane region" description="Helical" evidence="6">
    <location>
        <begin position="430"/>
        <end position="451"/>
    </location>
</feature>
<proteinExistence type="predicted"/>
<dbReference type="PANTHER" id="PTHR19432:SF35">
    <property type="entry name" value="SOLUTE CARRIER FAMILY 45 MEMBER 3 ISOFORM X1"/>
    <property type="match status" value="1"/>
</dbReference>
<evidence type="ECO:0000256" key="5">
    <source>
        <dbReference type="ARBA" id="ARBA00023136"/>
    </source>
</evidence>
<feature type="transmembrane region" description="Helical" evidence="6">
    <location>
        <begin position="267"/>
        <end position="288"/>
    </location>
</feature>
<feature type="transmembrane region" description="Helical" evidence="6">
    <location>
        <begin position="62"/>
        <end position="83"/>
    </location>
</feature>
<feature type="transmembrane region" description="Helical" evidence="6">
    <location>
        <begin position="162"/>
        <end position="182"/>
    </location>
</feature>
<gene>
    <name evidence="8" type="ORF">ABR189_02885</name>
</gene>
<dbReference type="InterPro" id="IPR011701">
    <property type="entry name" value="MFS"/>
</dbReference>